<dbReference type="CDD" id="cd07023">
    <property type="entry name" value="S49_Sppa_N_C"/>
    <property type="match status" value="1"/>
</dbReference>
<accession>A0ABR9XQ73</accession>
<evidence type="ECO:0000256" key="1">
    <source>
        <dbReference type="ARBA" id="ARBA00004370"/>
    </source>
</evidence>
<evidence type="ECO:0000259" key="7">
    <source>
        <dbReference type="Pfam" id="PF01343"/>
    </source>
</evidence>
<dbReference type="PANTHER" id="PTHR33209">
    <property type="entry name" value="PROTEASE 4"/>
    <property type="match status" value="1"/>
</dbReference>
<feature type="domain" description="Peptidase S49" evidence="7">
    <location>
        <begin position="374"/>
        <end position="520"/>
    </location>
</feature>
<dbReference type="Pfam" id="PF01343">
    <property type="entry name" value="Peptidase_S49"/>
    <property type="match status" value="2"/>
</dbReference>
<evidence type="ECO:0000256" key="6">
    <source>
        <dbReference type="ARBA" id="ARBA00023136"/>
    </source>
</evidence>
<comment type="subcellular location">
    <subcellularLocation>
        <location evidence="1">Membrane</location>
    </subcellularLocation>
</comment>
<keyword evidence="3" id="KW-0645">Protease</keyword>
<name>A0ABR9XQ73_9CHLB</name>
<dbReference type="InterPro" id="IPR047272">
    <property type="entry name" value="S49_SppA_C"/>
</dbReference>
<keyword evidence="9" id="KW-1185">Reference proteome</keyword>
<evidence type="ECO:0000256" key="4">
    <source>
        <dbReference type="ARBA" id="ARBA00022801"/>
    </source>
</evidence>
<reference evidence="8 9" key="1">
    <citation type="journal article" date="2020" name="Microorganisms">
        <title>Simultaneous Genome Sequencing of Prosthecochloris ethylica and Desulfuromonas acetoxidans within a Syntrophic Mixture Reveals Unique Pili and Protein Interactions.</title>
        <authorList>
            <person name="Kyndt J.A."/>
            <person name="Van Beeumen J.J."/>
            <person name="Meyer T.E."/>
        </authorList>
    </citation>
    <scope>NUCLEOTIDE SEQUENCE [LARGE SCALE GENOMIC DNA]</scope>
    <source>
        <strain evidence="8 9">N3</strain>
    </source>
</reference>
<evidence type="ECO:0000256" key="2">
    <source>
        <dbReference type="ARBA" id="ARBA00008683"/>
    </source>
</evidence>
<dbReference type="InterPro" id="IPR047217">
    <property type="entry name" value="S49_SppA_67K_type_N"/>
</dbReference>
<comment type="caution">
    <text evidence="8">The sequence shown here is derived from an EMBL/GenBank/DDBJ whole genome shotgun (WGS) entry which is preliminary data.</text>
</comment>
<feature type="domain" description="Peptidase S49" evidence="7">
    <location>
        <begin position="120"/>
        <end position="267"/>
    </location>
</feature>
<dbReference type="PANTHER" id="PTHR33209:SF1">
    <property type="entry name" value="PEPTIDASE S49 DOMAIN-CONTAINING PROTEIN"/>
    <property type="match status" value="1"/>
</dbReference>
<keyword evidence="5" id="KW-0720">Serine protease</keyword>
<protein>
    <submittedName>
        <fullName evidence="8">Signal peptide peptidase SppA</fullName>
    </submittedName>
</protein>
<dbReference type="NCBIfam" id="TIGR00706">
    <property type="entry name" value="SppA_dom"/>
    <property type="match status" value="1"/>
</dbReference>
<proteinExistence type="inferred from homology"/>
<dbReference type="Gene3D" id="6.20.330.10">
    <property type="match status" value="1"/>
</dbReference>
<evidence type="ECO:0000313" key="8">
    <source>
        <dbReference type="EMBL" id="MBF0636118.1"/>
    </source>
</evidence>
<dbReference type="SUPFAM" id="SSF52096">
    <property type="entry name" value="ClpP/crotonase"/>
    <property type="match status" value="2"/>
</dbReference>
<evidence type="ECO:0000256" key="5">
    <source>
        <dbReference type="ARBA" id="ARBA00022825"/>
    </source>
</evidence>
<comment type="similarity">
    <text evidence="2">Belongs to the peptidase S49 family.</text>
</comment>
<sequence length="597" mass="64426">MKNKELRKPRLTPMRAGCLVVVLLAAAAVIGIWRMLTAATSLPDRFVLQIGLSGELAETGGVEVSLPFQPLQEKISLQDALFLLARAEDDRRIESVLLDIDALGADPADIRQLIRAVQRTRQAGTPVNAFLRNAGDQDVWLASACDSVTAERGTVLQLDGLKAEILFFARTLENIGISFQAAQWSEWKTGIEPFTREGASPYLRRQLEGMLDRVYEEYVQSVSSLRGIEPGVLEEVINDEAVVSAREAVGFGIVDAVSGYWEYLERLTLSSGAAEAQDVLVSAARYKASVDWPFAAESSDAIAVISVEGPIVRSAGDPVAGMQPGVDEETLRQSLEAALEDEQVRGIVLRIDSGGGDALASANMLQMLDSARVRKPLVASMSGVAASGGYMIALAADSIFADALSLTGSIGVYALKPEISSLGERIGLRREVVTRGEYADAFTLFEPLDEKGMEKFMETTGWIYDDFLAKVSASRNMSLEEVERVAGGRVWMGRDAVERGLVDRLGGLPEAIGAVQDMAGLDPGLRPVLKLYPRRPGIVELLLQGGPSALVASGVANGSVQLVQGTTREMLDLLLLLDSRQGGMFRMAMLPWTIRIE</sequence>
<evidence type="ECO:0000256" key="3">
    <source>
        <dbReference type="ARBA" id="ARBA00022670"/>
    </source>
</evidence>
<evidence type="ECO:0000313" key="9">
    <source>
        <dbReference type="Proteomes" id="UP000619838"/>
    </source>
</evidence>
<dbReference type="Proteomes" id="UP000619838">
    <property type="component" value="Unassembled WGS sequence"/>
</dbReference>
<gene>
    <name evidence="8" type="primary">sppA</name>
    <name evidence="8" type="ORF">INT08_02830</name>
</gene>
<keyword evidence="4" id="KW-0378">Hydrolase</keyword>
<dbReference type="InterPro" id="IPR004635">
    <property type="entry name" value="Pept_S49_SppA"/>
</dbReference>
<keyword evidence="6" id="KW-0472">Membrane</keyword>
<dbReference type="CDD" id="cd07018">
    <property type="entry name" value="S49_SppA_67K_type"/>
    <property type="match status" value="1"/>
</dbReference>
<dbReference type="InterPro" id="IPR004634">
    <property type="entry name" value="Pept_S49_pIV"/>
</dbReference>
<organism evidence="8 9">
    <name type="scientific">Prosthecochloris ethylica</name>
    <dbReference type="NCBI Taxonomy" id="2743976"/>
    <lineage>
        <taxon>Bacteria</taxon>
        <taxon>Pseudomonadati</taxon>
        <taxon>Chlorobiota</taxon>
        <taxon>Chlorobiia</taxon>
        <taxon>Chlorobiales</taxon>
        <taxon>Chlorobiaceae</taxon>
        <taxon>Prosthecochloris</taxon>
    </lineage>
</organism>
<dbReference type="PIRSF" id="PIRSF001217">
    <property type="entry name" value="Protease_4_SppA"/>
    <property type="match status" value="1"/>
</dbReference>
<dbReference type="InterPro" id="IPR002142">
    <property type="entry name" value="Peptidase_S49"/>
</dbReference>
<dbReference type="RefSeq" id="WP_175187276.1">
    <property type="nucleotide sequence ID" value="NZ_JABVZQ010000006.1"/>
</dbReference>
<dbReference type="InterPro" id="IPR029045">
    <property type="entry name" value="ClpP/crotonase-like_dom_sf"/>
</dbReference>
<dbReference type="Gene3D" id="3.90.226.10">
    <property type="entry name" value="2-enoyl-CoA Hydratase, Chain A, domain 1"/>
    <property type="match status" value="2"/>
</dbReference>
<dbReference type="EMBL" id="JADGII010000003">
    <property type="protein sequence ID" value="MBF0636118.1"/>
    <property type="molecule type" value="Genomic_DNA"/>
</dbReference>